<dbReference type="GO" id="GO:0032259">
    <property type="term" value="P:methylation"/>
    <property type="evidence" value="ECO:0007669"/>
    <property type="project" value="UniProtKB-KW"/>
</dbReference>
<proteinExistence type="predicted"/>
<dbReference type="Gene3D" id="1.10.10.10">
    <property type="entry name" value="Winged helix-like DNA-binding domain superfamily/Winged helix DNA-binding domain"/>
    <property type="match status" value="1"/>
</dbReference>
<dbReference type="GO" id="GO:0006281">
    <property type="term" value="P:DNA repair"/>
    <property type="evidence" value="ECO:0007669"/>
    <property type="project" value="UniProtKB-KW"/>
</dbReference>
<dbReference type="Pfam" id="PF01035">
    <property type="entry name" value="DNA_binding_1"/>
    <property type="match status" value="1"/>
</dbReference>
<dbReference type="InterPro" id="IPR001497">
    <property type="entry name" value="MethylDNA_cys_MeTrfase_AS"/>
</dbReference>
<keyword evidence="3 9" id="KW-0489">Methyltransferase</keyword>
<keyword evidence="4 9" id="KW-0808">Transferase</keyword>
<reference evidence="10" key="2">
    <citation type="submission" date="2015-01" db="EMBL/GenBank/DDBJ databases">
        <title>Complete genome sequence of Methylobacterium aquaticum strain 22A.</title>
        <authorList>
            <person name="Tani A."/>
            <person name="Ogura Y."/>
            <person name="Hayashi T."/>
        </authorList>
    </citation>
    <scope>NUCLEOTIDE SEQUENCE [LARGE SCALE GENOMIC DNA]</scope>
    <source>
        <strain evidence="10">MA-22A</strain>
        <plasmid evidence="10">Plasmid pMaq22A_1p DNA</plasmid>
    </source>
</reference>
<evidence type="ECO:0000256" key="5">
    <source>
        <dbReference type="ARBA" id="ARBA00022763"/>
    </source>
</evidence>
<dbReference type="PATRIC" id="fig|270351.10.peg.5845"/>
<evidence type="ECO:0000313" key="9">
    <source>
        <dbReference type="EMBL" id="BAQ48839.1"/>
    </source>
</evidence>
<dbReference type="CDD" id="cd06445">
    <property type="entry name" value="ATase"/>
    <property type="match status" value="1"/>
</dbReference>
<evidence type="ECO:0000256" key="7">
    <source>
        <dbReference type="ARBA" id="ARBA00049348"/>
    </source>
</evidence>
<dbReference type="PROSITE" id="PS00374">
    <property type="entry name" value="MGMT"/>
    <property type="match status" value="1"/>
</dbReference>
<gene>
    <name evidence="9" type="primary">ada</name>
    <name evidence="9" type="ORF">Maq22A_1p32660</name>
</gene>
<feature type="domain" description="Methylated-DNA-[protein]-cysteine S-methyltransferase DNA binding" evidence="8">
    <location>
        <begin position="89"/>
        <end position="169"/>
    </location>
</feature>
<dbReference type="SUPFAM" id="SSF46767">
    <property type="entry name" value="Methylated DNA-protein cysteine methyltransferase, C-terminal domain"/>
    <property type="match status" value="1"/>
</dbReference>
<dbReference type="Proteomes" id="UP000061432">
    <property type="component" value="Plasmid pMaq22A_1p"/>
</dbReference>
<dbReference type="GO" id="GO:0003908">
    <property type="term" value="F:methylated-DNA-[protein]-cysteine S-methyltransferase activity"/>
    <property type="evidence" value="ECO:0007669"/>
    <property type="project" value="UniProtKB-EC"/>
</dbReference>
<evidence type="ECO:0000256" key="2">
    <source>
        <dbReference type="ARBA" id="ARBA00022490"/>
    </source>
</evidence>
<dbReference type="InterPro" id="IPR036631">
    <property type="entry name" value="MGMT_N_sf"/>
</dbReference>
<keyword evidence="6" id="KW-0234">DNA repair</keyword>
<dbReference type="NCBIfam" id="TIGR00589">
    <property type="entry name" value="ogt"/>
    <property type="match status" value="1"/>
</dbReference>
<keyword evidence="9" id="KW-0614">Plasmid</keyword>
<organism evidence="9 10">
    <name type="scientific">Methylobacterium aquaticum</name>
    <dbReference type="NCBI Taxonomy" id="270351"/>
    <lineage>
        <taxon>Bacteria</taxon>
        <taxon>Pseudomonadati</taxon>
        <taxon>Pseudomonadota</taxon>
        <taxon>Alphaproteobacteria</taxon>
        <taxon>Hyphomicrobiales</taxon>
        <taxon>Methylobacteriaceae</taxon>
        <taxon>Methylobacterium</taxon>
    </lineage>
</organism>
<dbReference type="SUPFAM" id="SSF53155">
    <property type="entry name" value="Methylated DNA-protein cysteine methyltransferase domain"/>
    <property type="match status" value="1"/>
</dbReference>
<dbReference type="RefSeq" id="WP_060850022.1">
    <property type="nucleotide sequence ID" value="NZ_AP014705.1"/>
</dbReference>
<dbReference type="InterPro" id="IPR014048">
    <property type="entry name" value="MethylDNA_cys_MeTrfase_DNA-bd"/>
</dbReference>
<name>A0A0C6FTH9_9HYPH</name>
<dbReference type="KEGG" id="maqu:Maq22A_1p32660"/>
<dbReference type="OrthoDB" id="9802228at2"/>
<comment type="catalytic activity">
    <reaction evidence="7">
        <text>a 6-O-methyl-2'-deoxyguanosine in DNA + L-cysteinyl-[protein] = S-methyl-L-cysteinyl-[protein] + a 2'-deoxyguanosine in DNA</text>
        <dbReference type="Rhea" id="RHEA:24000"/>
        <dbReference type="Rhea" id="RHEA-COMP:10131"/>
        <dbReference type="Rhea" id="RHEA-COMP:10132"/>
        <dbReference type="Rhea" id="RHEA-COMP:11367"/>
        <dbReference type="Rhea" id="RHEA-COMP:11368"/>
        <dbReference type="ChEBI" id="CHEBI:29950"/>
        <dbReference type="ChEBI" id="CHEBI:82612"/>
        <dbReference type="ChEBI" id="CHEBI:85445"/>
        <dbReference type="ChEBI" id="CHEBI:85448"/>
        <dbReference type="EC" id="2.1.1.63"/>
    </reaction>
</comment>
<comment type="catalytic activity">
    <reaction evidence="1">
        <text>a 4-O-methyl-thymidine in DNA + L-cysteinyl-[protein] = a thymidine in DNA + S-methyl-L-cysteinyl-[protein]</text>
        <dbReference type="Rhea" id="RHEA:53428"/>
        <dbReference type="Rhea" id="RHEA-COMP:10131"/>
        <dbReference type="Rhea" id="RHEA-COMP:10132"/>
        <dbReference type="Rhea" id="RHEA-COMP:13555"/>
        <dbReference type="Rhea" id="RHEA-COMP:13556"/>
        <dbReference type="ChEBI" id="CHEBI:29950"/>
        <dbReference type="ChEBI" id="CHEBI:82612"/>
        <dbReference type="ChEBI" id="CHEBI:137386"/>
        <dbReference type="ChEBI" id="CHEBI:137387"/>
        <dbReference type="EC" id="2.1.1.63"/>
    </reaction>
</comment>
<dbReference type="FunFam" id="1.10.10.10:FF:000337">
    <property type="entry name" value="Methylated-DNA--protein-cysteine methyltransferase"/>
    <property type="match status" value="1"/>
</dbReference>
<geneLocation type="plasmid" evidence="10">
    <name>pMaq22A_1p DNA</name>
</geneLocation>
<evidence type="ECO:0000256" key="6">
    <source>
        <dbReference type="ARBA" id="ARBA00023204"/>
    </source>
</evidence>
<dbReference type="PANTHER" id="PTHR10815:SF5">
    <property type="entry name" value="METHYLATED-DNA--PROTEIN-CYSTEINE METHYLTRANSFERASE"/>
    <property type="match status" value="1"/>
</dbReference>
<reference evidence="9 10" key="1">
    <citation type="journal article" date="2015" name="Genome Announc.">
        <title>Complete Genome Sequence of Methylobacterium aquaticum Strain 22A, Isolated from Racomitrium japonicum Moss.</title>
        <authorList>
            <person name="Tani A."/>
            <person name="Ogura Y."/>
            <person name="Hayashi T."/>
            <person name="Kimbara K."/>
        </authorList>
    </citation>
    <scope>NUCLEOTIDE SEQUENCE [LARGE SCALE GENOMIC DNA]</scope>
    <source>
        <strain evidence="9 10">MA-22A</strain>
        <plasmid evidence="10">Plasmid pMaq22A_1p DNA</plasmid>
    </source>
</reference>
<keyword evidence="2" id="KW-0963">Cytoplasm</keyword>
<evidence type="ECO:0000256" key="1">
    <source>
        <dbReference type="ARBA" id="ARBA00001286"/>
    </source>
</evidence>
<dbReference type="EMBL" id="AP014705">
    <property type="protein sequence ID" value="BAQ48839.1"/>
    <property type="molecule type" value="Genomic_DNA"/>
</dbReference>
<dbReference type="InterPro" id="IPR036217">
    <property type="entry name" value="MethylDNA_cys_MeTrfase_DNAb"/>
</dbReference>
<dbReference type="PANTHER" id="PTHR10815">
    <property type="entry name" value="METHYLATED-DNA--PROTEIN-CYSTEINE METHYLTRANSFERASE"/>
    <property type="match status" value="1"/>
</dbReference>
<evidence type="ECO:0000259" key="8">
    <source>
        <dbReference type="Pfam" id="PF01035"/>
    </source>
</evidence>
<evidence type="ECO:0000313" key="10">
    <source>
        <dbReference type="Proteomes" id="UP000061432"/>
    </source>
</evidence>
<accession>A0A0C6FTH9</accession>
<protein>
    <submittedName>
        <fullName evidence="9">Methylated DNA-protein cysteine methyltransferase</fullName>
    </submittedName>
</protein>
<evidence type="ECO:0000256" key="4">
    <source>
        <dbReference type="ARBA" id="ARBA00022679"/>
    </source>
</evidence>
<dbReference type="AlphaFoldDB" id="A0A0C6FTH9"/>
<dbReference type="NCBIfam" id="NF007626">
    <property type="entry name" value="PRK10286.1"/>
    <property type="match status" value="1"/>
</dbReference>
<evidence type="ECO:0000256" key="3">
    <source>
        <dbReference type="ARBA" id="ARBA00022603"/>
    </source>
</evidence>
<keyword evidence="5" id="KW-0227">DNA damage</keyword>
<sequence length="181" mass="19301">MSVAPFLLGTLPTPIGTMLLVFDEASHLRALDWSDHEARMRRLLRLHYGTAFALRDAALPPAIHDPLAAYFAGDLGAIDGMTVHHNGTAFQREVWAALRTIPVGTTMSYGALAQRLGRDKAVRAVGLANGANPVGLVVPCHRVIGANATLTGYGGGLHRKQWLLAHEGVTLGGRQGRLDLG</sequence>
<dbReference type="InterPro" id="IPR036388">
    <property type="entry name" value="WH-like_DNA-bd_sf"/>
</dbReference>